<reference evidence="3" key="1">
    <citation type="submission" date="2019-06" db="EMBL/GenBank/DDBJ databases">
        <title>The complete genome of Emcibacter congregatus ZYLT.</title>
        <authorList>
            <person name="Zhao Z."/>
        </authorList>
    </citation>
    <scope>NUCLEOTIDE SEQUENCE [LARGE SCALE GENOMIC DNA]</scope>
    <source>
        <strain evidence="3">MCCC 1A06723</strain>
    </source>
</reference>
<keyword evidence="1" id="KW-0732">Signal</keyword>
<evidence type="ECO:0000256" key="1">
    <source>
        <dbReference type="SAM" id="SignalP"/>
    </source>
</evidence>
<evidence type="ECO:0008006" key="4">
    <source>
        <dbReference type="Google" id="ProtNLM"/>
    </source>
</evidence>
<dbReference type="AlphaFoldDB" id="A0A501PQ01"/>
<comment type="caution">
    <text evidence="2">The sequence shown here is derived from an EMBL/GenBank/DDBJ whole genome shotgun (WGS) entry which is preliminary data.</text>
</comment>
<evidence type="ECO:0000313" key="3">
    <source>
        <dbReference type="Proteomes" id="UP000319148"/>
    </source>
</evidence>
<dbReference type="RefSeq" id="WP_139939500.1">
    <property type="nucleotide sequence ID" value="NZ_JBHSYP010000003.1"/>
</dbReference>
<proteinExistence type="predicted"/>
<gene>
    <name evidence="2" type="ORF">FIV46_06115</name>
</gene>
<dbReference type="EMBL" id="VFIY01000005">
    <property type="protein sequence ID" value="TPD61781.1"/>
    <property type="molecule type" value="Genomic_DNA"/>
</dbReference>
<feature type="chain" id="PRO_5021444728" description="Lipoprotein" evidence="1">
    <location>
        <begin position="22"/>
        <end position="73"/>
    </location>
</feature>
<accession>A0A501PQ01</accession>
<dbReference type="Proteomes" id="UP000319148">
    <property type="component" value="Unassembled WGS sequence"/>
</dbReference>
<keyword evidence="3" id="KW-1185">Reference proteome</keyword>
<organism evidence="2 3">
    <name type="scientific">Emcibacter nanhaiensis</name>
    <dbReference type="NCBI Taxonomy" id="1505037"/>
    <lineage>
        <taxon>Bacteria</taxon>
        <taxon>Pseudomonadati</taxon>
        <taxon>Pseudomonadota</taxon>
        <taxon>Alphaproteobacteria</taxon>
        <taxon>Emcibacterales</taxon>
        <taxon>Emcibacteraceae</taxon>
        <taxon>Emcibacter</taxon>
    </lineage>
</organism>
<feature type="signal peptide" evidence="1">
    <location>
        <begin position="1"/>
        <end position="21"/>
    </location>
</feature>
<sequence>MMQRILLILFIISLAACTREAGEEMARNICDSAGNCSYRCPDGTLTSAGFPRCPINDRDLLPPGNEDVGPPRK</sequence>
<protein>
    <recommendedName>
        <fullName evidence="4">Lipoprotein</fullName>
    </recommendedName>
</protein>
<dbReference type="PROSITE" id="PS51257">
    <property type="entry name" value="PROKAR_LIPOPROTEIN"/>
    <property type="match status" value="1"/>
</dbReference>
<dbReference type="OrthoDB" id="9994450at2"/>
<evidence type="ECO:0000313" key="2">
    <source>
        <dbReference type="EMBL" id="TPD61781.1"/>
    </source>
</evidence>
<name>A0A501PQ01_9PROT</name>